<dbReference type="RefSeq" id="XP_056068833.1">
    <property type="nucleotide sequence ID" value="XM_056217277.1"/>
</dbReference>
<evidence type="ECO:0000313" key="3">
    <source>
        <dbReference type="EMBL" id="KAJ4349903.1"/>
    </source>
</evidence>
<dbReference type="PANTHER" id="PTHR38117:SF2">
    <property type="entry name" value="NACHT AND WD40 DOMAIN PROTEIN"/>
    <property type="match status" value="1"/>
</dbReference>
<comment type="caution">
    <text evidence="3">The sequence shown here is derived from an EMBL/GenBank/DDBJ whole genome shotgun (WGS) entry which is preliminary data.</text>
</comment>
<feature type="region of interest" description="Disordered" evidence="1">
    <location>
        <begin position="194"/>
        <end position="384"/>
    </location>
</feature>
<feature type="compositionally biased region" description="Basic and acidic residues" evidence="1">
    <location>
        <begin position="374"/>
        <end position="384"/>
    </location>
</feature>
<dbReference type="OrthoDB" id="5078320at2759"/>
<evidence type="ECO:0000313" key="4">
    <source>
        <dbReference type="Proteomes" id="UP001140513"/>
    </source>
</evidence>
<dbReference type="InterPro" id="IPR055481">
    <property type="entry name" value="DUF7053"/>
</dbReference>
<dbReference type="Proteomes" id="UP001140513">
    <property type="component" value="Unassembled WGS sequence"/>
</dbReference>
<accession>A0A9W8XGL1</accession>
<sequence>MGLTRKKTTYINITPIPSFIPRQLAIDILHSHGEIIELNPLVLSFEAIKAPRDAPADEFYATWYEITQRIQYIPGIGKLGSGVIKFKGCFHDMPWGLQTHTYAPANVDLRNKWQICGSQPGEPPETRELGIGAPPEGLYLREDIEIKCNVAMISFVKKELKAASKVLVERMLKKAELLDSGALSAMMENGKLKTINPADRSSLGRHPASPHSPNKRPYKLPNSPMRSPALPAQQMYHPQKQGQGQDAVMELPGDFYHPQASPSHLVPQDRRYSTASELSGNEPNASDSRWSYQSASTRPSSYNSNGGMRSPGLEHNKEYSTELPTMKETHEEHDERRRFQQVPWPGKEEHEYRYNPQDFARMQQQQAHAPQHSVYDHAQRPSGA</sequence>
<organism evidence="3 4">
    <name type="scientific">Didymosphaeria variabile</name>
    <dbReference type="NCBI Taxonomy" id="1932322"/>
    <lineage>
        <taxon>Eukaryota</taxon>
        <taxon>Fungi</taxon>
        <taxon>Dikarya</taxon>
        <taxon>Ascomycota</taxon>
        <taxon>Pezizomycotina</taxon>
        <taxon>Dothideomycetes</taxon>
        <taxon>Pleosporomycetidae</taxon>
        <taxon>Pleosporales</taxon>
        <taxon>Massarineae</taxon>
        <taxon>Didymosphaeriaceae</taxon>
        <taxon>Didymosphaeria</taxon>
    </lineage>
</organism>
<dbReference type="EMBL" id="JAPEUX010000006">
    <property type="protein sequence ID" value="KAJ4349903.1"/>
    <property type="molecule type" value="Genomic_DNA"/>
</dbReference>
<protein>
    <recommendedName>
        <fullName evidence="2">DUF7053 domain-containing protein</fullName>
    </recommendedName>
</protein>
<proteinExistence type="predicted"/>
<gene>
    <name evidence="3" type="ORF">N0V89_008523</name>
</gene>
<feature type="compositionally biased region" description="Polar residues" evidence="1">
    <location>
        <begin position="273"/>
        <end position="307"/>
    </location>
</feature>
<reference evidence="3" key="1">
    <citation type="submission" date="2022-10" db="EMBL/GenBank/DDBJ databases">
        <title>Tapping the CABI collections for fungal endophytes: first genome assemblies for Collariella, Neodidymelliopsis, Ascochyta clinopodiicola, Didymella pomorum, Didymosphaeria variabile, Neocosmospora piperis and Neocucurbitaria cava.</title>
        <authorList>
            <person name="Hill R."/>
        </authorList>
    </citation>
    <scope>NUCLEOTIDE SEQUENCE</scope>
    <source>
        <strain evidence="3">IMI 356815</strain>
    </source>
</reference>
<evidence type="ECO:0000256" key="1">
    <source>
        <dbReference type="SAM" id="MobiDB-lite"/>
    </source>
</evidence>
<dbReference type="AlphaFoldDB" id="A0A9W8XGL1"/>
<name>A0A9W8XGL1_9PLEO</name>
<dbReference type="Pfam" id="PF23155">
    <property type="entry name" value="DUF7053"/>
    <property type="match status" value="1"/>
</dbReference>
<dbReference type="PANTHER" id="PTHR38117">
    <property type="entry name" value="NACHT AND WD40 DOMAIN PROTEIN"/>
    <property type="match status" value="1"/>
</dbReference>
<feature type="domain" description="DUF7053" evidence="2">
    <location>
        <begin position="5"/>
        <end position="176"/>
    </location>
</feature>
<dbReference type="GeneID" id="80912053"/>
<evidence type="ECO:0000259" key="2">
    <source>
        <dbReference type="Pfam" id="PF23155"/>
    </source>
</evidence>
<keyword evidence="4" id="KW-1185">Reference proteome</keyword>
<feature type="compositionally biased region" description="Basic and acidic residues" evidence="1">
    <location>
        <begin position="312"/>
        <end position="338"/>
    </location>
</feature>